<dbReference type="PROSITE" id="PS50106">
    <property type="entry name" value="PDZ"/>
    <property type="match status" value="1"/>
</dbReference>
<dbReference type="PROSITE" id="PS50052">
    <property type="entry name" value="GUANYLATE_KINASE_2"/>
    <property type="match status" value="1"/>
</dbReference>
<dbReference type="EMBL" id="JADWDJ010000023">
    <property type="protein sequence ID" value="KAG5262010.1"/>
    <property type="molecule type" value="Genomic_DNA"/>
</dbReference>
<feature type="domain" description="Guanylate kinase-like" evidence="5">
    <location>
        <begin position="266"/>
        <end position="455"/>
    </location>
</feature>
<evidence type="ECO:0000313" key="8">
    <source>
        <dbReference type="Proteomes" id="UP000823561"/>
    </source>
</evidence>
<dbReference type="SMART" id="SM00228">
    <property type="entry name" value="PDZ"/>
    <property type="match status" value="1"/>
</dbReference>
<dbReference type="InterPro" id="IPR001452">
    <property type="entry name" value="SH3_domain"/>
</dbReference>
<dbReference type="InterPro" id="IPR020590">
    <property type="entry name" value="Guanylate_kinase_CS"/>
</dbReference>
<dbReference type="PROSITE" id="PS50002">
    <property type="entry name" value="SH3"/>
    <property type="match status" value="1"/>
</dbReference>
<feature type="domain" description="PDZ" evidence="6">
    <location>
        <begin position="1"/>
        <end position="72"/>
    </location>
</feature>
<comment type="caution">
    <text evidence="7">The sequence shown here is derived from an EMBL/GenBank/DDBJ whole genome shotgun (WGS) entry which is preliminary data.</text>
</comment>
<evidence type="ECO:0000256" key="3">
    <source>
        <dbReference type="PROSITE-ProRule" id="PRU00192"/>
    </source>
</evidence>
<proteinExistence type="inferred from homology"/>
<dbReference type="Gene3D" id="2.30.30.40">
    <property type="entry name" value="SH3 Domains"/>
    <property type="match status" value="1"/>
</dbReference>
<dbReference type="InterPro" id="IPR036028">
    <property type="entry name" value="SH3-like_dom_sf"/>
</dbReference>
<dbReference type="SUPFAM" id="SSF50156">
    <property type="entry name" value="PDZ domain-like"/>
    <property type="match status" value="1"/>
</dbReference>
<sequence length="475" mass="53855">MGATIRRDEGTGEIFVARVIHGGLADRSGLLRAGDRLVEVNGHPVFGLEPEQIINILACSQGTIMFKVVPITDRPVNNQTMLYVRAMADYSPNQDPSIPCADAGMAFCKGDVLEIVDQTDALWWQAKKLPSTSLCAGLVPSTSLLERKQKEFWWSQPFPIQAGLKTLSTVDEEEDLMAIDDKCVETDEEAFESEELKEDDSDFSSNVAGVYLAGFRKSLRLCRRRKAQASGYGQTCTSRCPSSCLTALENPYEEVVRHKRHPGDAHRLIALIGPSGVGVNELRRRLIEIDPKTYQGAVPHTTRPRKSYEESGREYHFISRELFENMAYNHRFIEYGEHRGYLYGTSIDAVKQILHTGKVCIIDIDPHGIQAVRTHELKAYIIYIKPPPADSMRLTRKNSEIITNYYINRPFKDEDLQEIEETGQKMESHFYQFFDHMIVNDNLQESCVQLLTAIRKAQDEPQWVPASWIRPTNQA</sequence>
<dbReference type="SUPFAM" id="SSF50044">
    <property type="entry name" value="SH3-domain"/>
    <property type="match status" value="1"/>
</dbReference>
<keyword evidence="8" id="KW-1185">Reference proteome</keyword>
<evidence type="ECO:0000259" key="6">
    <source>
        <dbReference type="PROSITE" id="PS50106"/>
    </source>
</evidence>
<protein>
    <recommendedName>
        <fullName evidence="9">MAGUK p55 subfamily member 4</fullName>
    </recommendedName>
</protein>
<dbReference type="Proteomes" id="UP000823561">
    <property type="component" value="Chromosome 23"/>
</dbReference>
<dbReference type="InterPro" id="IPR008145">
    <property type="entry name" value="GK/Ca_channel_bsu"/>
</dbReference>
<reference evidence="7" key="1">
    <citation type="submission" date="2020-10" db="EMBL/GenBank/DDBJ databases">
        <title>Chromosome-scale genome assembly of the Allis shad, Alosa alosa.</title>
        <authorList>
            <person name="Margot Z."/>
            <person name="Christophe K."/>
            <person name="Cabau C."/>
            <person name="Louis A."/>
            <person name="Berthelot C."/>
            <person name="Parey E."/>
            <person name="Roest Crollius H."/>
            <person name="Montfort J."/>
            <person name="Robinson-Rechavi M."/>
            <person name="Bucao C."/>
            <person name="Bouchez O."/>
            <person name="Gislard M."/>
            <person name="Lluch J."/>
            <person name="Milhes M."/>
            <person name="Lampietro C."/>
            <person name="Lopez Roques C."/>
            <person name="Donnadieu C."/>
            <person name="Braasch I."/>
            <person name="Desvignes T."/>
            <person name="Postlethwait J."/>
            <person name="Bobe J."/>
            <person name="Guiguen Y."/>
        </authorList>
    </citation>
    <scope>NUCLEOTIDE SEQUENCE</scope>
    <source>
        <strain evidence="7">M-15738</strain>
        <tissue evidence="7">Blood</tissue>
    </source>
</reference>
<dbReference type="InterPro" id="IPR001478">
    <property type="entry name" value="PDZ"/>
</dbReference>
<dbReference type="AlphaFoldDB" id="A0AAV6FLP2"/>
<dbReference type="Gene3D" id="3.40.50.300">
    <property type="entry name" value="P-loop containing nucleotide triphosphate hydrolases"/>
    <property type="match status" value="1"/>
</dbReference>
<dbReference type="SMART" id="SM00072">
    <property type="entry name" value="GuKc"/>
    <property type="match status" value="1"/>
</dbReference>
<comment type="similarity">
    <text evidence="1">Belongs to the MAGUK family.</text>
</comment>
<organism evidence="7 8">
    <name type="scientific">Alosa alosa</name>
    <name type="common">allis shad</name>
    <dbReference type="NCBI Taxonomy" id="278164"/>
    <lineage>
        <taxon>Eukaryota</taxon>
        <taxon>Metazoa</taxon>
        <taxon>Chordata</taxon>
        <taxon>Craniata</taxon>
        <taxon>Vertebrata</taxon>
        <taxon>Euteleostomi</taxon>
        <taxon>Actinopterygii</taxon>
        <taxon>Neopterygii</taxon>
        <taxon>Teleostei</taxon>
        <taxon>Clupei</taxon>
        <taxon>Clupeiformes</taxon>
        <taxon>Clupeoidei</taxon>
        <taxon>Clupeidae</taxon>
        <taxon>Alosa</taxon>
    </lineage>
</organism>
<evidence type="ECO:0000256" key="1">
    <source>
        <dbReference type="ARBA" id="ARBA00007014"/>
    </source>
</evidence>
<dbReference type="SMART" id="SM00326">
    <property type="entry name" value="SH3"/>
    <property type="match status" value="1"/>
</dbReference>
<dbReference type="InterPro" id="IPR008144">
    <property type="entry name" value="Guanylate_kin-like_dom"/>
</dbReference>
<dbReference type="InterPro" id="IPR036034">
    <property type="entry name" value="PDZ_sf"/>
</dbReference>
<dbReference type="InterPro" id="IPR027417">
    <property type="entry name" value="P-loop_NTPase"/>
</dbReference>
<dbReference type="SUPFAM" id="SSF52540">
    <property type="entry name" value="P-loop containing nucleoside triphosphate hydrolases"/>
    <property type="match status" value="1"/>
</dbReference>
<evidence type="ECO:0000259" key="5">
    <source>
        <dbReference type="PROSITE" id="PS50052"/>
    </source>
</evidence>
<dbReference type="Gene3D" id="2.30.42.10">
    <property type="match status" value="1"/>
</dbReference>
<evidence type="ECO:0000313" key="7">
    <source>
        <dbReference type="EMBL" id="KAG5262010.1"/>
    </source>
</evidence>
<evidence type="ECO:0008006" key="9">
    <source>
        <dbReference type="Google" id="ProtNLM"/>
    </source>
</evidence>
<dbReference type="PROSITE" id="PS00856">
    <property type="entry name" value="GUANYLATE_KINASE_1"/>
    <property type="match status" value="1"/>
</dbReference>
<accession>A0AAV6FLP2</accession>
<keyword evidence="2 3" id="KW-0728">SH3 domain</keyword>
<gene>
    <name evidence="7" type="ORF">AALO_G00291100</name>
</gene>
<dbReference type="Pfam" id="PF00595">
    <property type="entry name" value="PDZ"/>
    <property type="match status" value="1"/>
</dbReference>
<dbReference type="Pfam" id="PF00625">
    <property type="entry name" value="Guanylate_kin"/>
    <property type="match status" value="1"/>
</dbReference>
<dbReference type="InterPro" id="IPR050716">
    <property type="entry name" value="MAGUK"/>
</dbReference>
<evidence type="ECO:0000259" key="4">
    <source>
        <dbReference type="PROSITE" id="PS50002"/>
    </source>
</evidence>
<dbReference type="PANTHER" id="PTHR23122">
    <property type="entry name" value="MEMBRANE-ASSOCIATED GUANYLATE KINASE MAGUK"/>
    <property type="match status" value="1"/>
</dbReference>
<name>A0AAV6FLP2_9TELE</name>
<feature type="domain" description="SH3" evidence="4">
    <location>
        <begin position="79"/>
        <end position="149"/>
    </location>
</feature>
<evidence type="ECO:0000256" key="2">
    <source>
        <dbReference type="ARBA" id="ARBA00022443"/>
    </source>
</evidence>
<dbReference type="CDD" id="cd00071">
    <property type="entry name" value="GMPK"/>
    <property type="match status" value="1"/>
</dbReference>